<dbReference type="InterPro" id="IPR020588">
    <property type="entry name" value="RecA_ATP-bd"/>
</dbReference>
<evidence type="ECO:0000313" key="7">
    <source>
        <dbReference type="Proteomes" id="UP000288716"/>
    </source>
</evidence>
<keyword evidence="3" id="KW-0238">DNA-binding</keyword>
<dbReference type="GO" id="GO:0003690">
    <property type="term" value="F:double-stranded DNA binding"/>
    <property type="evidence" value="ECO:0007669"/>
    <property type="project" value="TreeGrafter"/>
</dbReference>
<evidence type="ECO:0000313" key="6">
    <source>
        <dbReference type="EMBL" id="RWS20372.1"/>
    </source>
</evidence>
<dbReference type="PANTHER" id="PTHR22942:SF30">
    <property type="entry name" value="MEIOTIC RECOMBINATION PROTEIN DMC1_LIM15 HOMOLOG"/>
    <property type="match status" value="1"/>
</dbReference>
<dbReference type="GO" id="GO:0005524">
    <property type="term" value="F:ATP binding"/>
    <property type="evidence" value="ECO:0007669"/>
    <property type="project" value="UniProtKB-KW"/>
</dbReference>
<dbReference type="PANTHER" id="PTHR22942">
    <property type="entry name" value="RECA/RAD51/RADA DNA STRAND-PAIRING FAMILY MEMBER"/>
    <property type="match status" value="1"/>
</dbReference>
<accession>A0A443RYC5</accession>
<dbReference type="GO" id="GO:0140664">
    <property type="term" value="F:ATP-dependent DNA damage sensor activity"/>
    <property type="evidence" value="ECO:0007669"/>
    <property type="project" value="InterPro"/>
</dbReference>
<feature type="domain" description="RecA family profile 1" evidence="5">
    <location>
        <begin position="116"/>
        <end position="221"/>
    </location>
</feature>
<evidence type="ECO:0000256" key="3">
    <source>
        <dbReference type="ARBA" id="ARBA00023125"/>
    </source>
</evidence>
<dbReference type="STRING" id="299467.A0A443RYC5"/>
<dbReference type="InterPro" id="IPR027417">
    <property type="entry name" value="P-loop_NTPase"/>
</dbReference>
<dbReference type="SUPFAM" id="SSF47794">
    <property type="entry name" value="Rad51 N-terminal domain-like"/>
    <property type="match status" value="1"/>
</dbReference>
<name>A0A443RYC5_9ACAR</name>
<reference evidence="6 7" key="1">
    <citation type="journal article" date="2018" name="Gigascience">
        <title>Genomes of trombidid mites reveal novel predicted allergens and laterally-transferred genes associated with secondary metabolism.</title>
        <authorList>
            <person name="Dong X."/>
            <person name="Chaisiri K."/>
            <person name="Xia D."/>
            <person name="Armstrong S.D."/>
            <person name="Fang Y."/>
            <person name="Donnelly M.J."/>
            <person name="Kadowaki T."/>
            <person name="McGarry J.W."/>
            <person name="Darby A.C."/>
            <person name="Makepeace B.L."/>
        </authorList>
    </citation>
    <scope>NUCLEOTIDE SEQUENCE [LARGE SCALE GENOMIC DNA]</scope>
    <source>
        <strain evidence="6">UoL-UT</strain>
    </source>
</reference>
<comment type="caution">
    <text evidence="6">The sequence shown here is derived from an EMBL/GenBank/DDBJ whole genome shotgun (WGS) entry which is preliminary data.</text>
</comment>
<dbReference type="GO" id="GO:0006312">
    <property type="term" value="P:mitotic recombination"/>
    <property type="evidence" value="ECO:0007669"/>
    <property type="project" value="TreeGrafter"/>
</dbReference>
<dbReference type="GO" id="GO:0000730">
    <property type="term" value="P:DNA recombinase assembly"/>
    <property type="evidence" value="ECO:0007669"/>
    <property type="project" value="TreeGrafter"/>
</dbReference>
<dbReference type="Gene3D" id="1.10.150.20">
    <property type="entry name" value="5' to 3' exonuclease, C-terminal subdomain"/>
    <property type="match status" value="1"/>
</dbReference>
<evidence type="ECO:0000259" key="5">
    <source>
        <dbReference type="PROSITE" id="PS50162"/>
    </source>
</evidence>
<proteinExistence type="predicted"/>
<dbReference type="Proteomes" id="UP000288716">
    <property type="component" value="Unassembled WGS sequence"/>
</dbReference>
<dbReference type="EMBL" id="NCKV01018030">
    <property type="protein sequence ID" value="RWS20372.1"/>
    <property type="molecule type" value="Genomic_DNA"/>
</dbReference>
<dbReference type="Gene3D" id="3.40.50.300">
    <property type="entry name" value="P-loop containing nucleotide triphosphate hydrolases"/>
    <property type="match status" value="1"/>
</dbReference>
<evidence type="ECO:0000256" key="4">
    <source>
        <dbReference type="SAM" id="MobiDB-lite"/>
    </source>
</evidence>
<evidence type="ECO:0000256" key="1">
    <source>
        <dbReference type="ARBA" id="ARBA00022741"/>
    </source>
</evidence>
<dbReference type="VEuPathDB" id="VectorBase:LDEU011668"/>
<dbReference type="PROSITE" id="PS50162">
    <property type="entry name" value="RECA_2"/>
    <property type="match status" value="1"/>
</dbReference>
<dbReference type="GO" id="GO:0070192">
    <property type="term" value="P:chromosome organization involved in meiotic cell cycle"/>
    <property type="evidence" value="ECO:0007669"/>
    <property type="project" value="TreeGrafter"/>
</dbReference>
<dbReference type="Pfam" id="PF14520">
    <property type="entry name" value="HHH_5"/>
    <property type="match status" value="1"/>
</dbReference>
<dbReference type="InterPro" id="IPR013632">
    <property type="entry name" value="Rad51_C"/>
</dbReference>
<gene>
    <name evidence="6" type="ORF">B4U80_07431</name>
</gene>
<dbReference type="GO" id="GO:0042148">
    <property type="term" value="P:DNA strand invasion"/>
    <property type="evidence" value="ECO:0007669"/>
    <property type="project" value="TreeGrafter"/>
</dbReference>
<dbReference type="OrthoDB" id="10251254at2759"/>
<dbReference type="AlphaFoldDB" id="A0A443RYC5"/>
<feature type="non-terminal residue" evidence="6">
    <location>
        <position position="221"/>
    </location>
</feature>
<keyword evidence="1" id="KW-0547">Nucleotide-binding</keyword>
<dbReference type="GO" id="GO:0000150">
    <property type="term" value="F:DNA strand exchange activity"/>
    <property type="evidence" value="ECO:0007669"/>
    <property type="project" value="TreeGrafter"/>
</dbReference>
<dbReference type="InterPro" id="IPR010995">
    <property type="entry name" value="DNA_repair_Rad51/TF_NusA_a-hlx"/>
</dbReference>
<keyword evidence="2" id="KW-0067">ATP-binding</keyword>
<dbReference type="GO" id="GO:0000794">
    <property type="term" value="C:condensed nuclear chromosome"/>
    <property type="evidence" value="ECO:0007669"/>
    <property type="project" value="TreeGrafter"/>
</dbReference>
<evidence type="ECO:0000256" key="2">
    <source>
        <dbReference type="ARBA" id="ARBA00022840"/>
    </source>
</evidence>
<sequence length="221" mass="24810">MASKFGENEKDSSSSNSSTKVQQLVELESDTDDDDECFFKDIDLLQNEGINLKEVNMLKSAGIFTLQGIQMTHKKQLSAIKGMDEDRVKRIIEAANKLNPNSEMMNGLQVMEKRNQVFKIQTGSKELNKLLCGGVQSMAFTAVYGLPRTGKTQISHTLCVTCQLPTENFTGGKAIFIDTENTFRPDRIKEIAQRFNIHSEQTLENVSYLRAFSSDSQLQIL</sequence>
<dbReference type="Pfam" id="PF08423">
    <property type="entry name" value="Rad51"/>
    <property type="match status" value="1"/>
</dbReference>
<organism evidence="6 7">
    <name type="scientific">Leptotrombidium deliense</name>
    <dbReference type="NCBI Taxonomy" id="299467"/>
    <lineage>
        <taxon>Eukaryota</taxon>
        <taxon>Metazoa</taxon>
        <taxon>Ecdysozoa</taxon>
        <taxon>Arthropoda</taxon>
        <taxon>Chelicerata</taxon>
        <taxon>Arachnida</taxon>
        <taxon>Acari</taxon>
        <taxon>Acariformes</taxon>
        <taxon>Trombidiformes</taxon>
        <taxon>Prostigmata</taxon>
        <taxon>Anystina</taxon>
        <taxon>Parasitengona</taxon>
        <taxon>Trombiculoidea</taxon>
        <taxon>Trombiculidae</taxon>
        <taxon>Leptotrombidium</taxon>
    </lineage>
</organism>
<feature type="region of interest" description="Disordered" evidence="4">
    <location>
        <begin position="1"/>
        <end position="23"/>
    </location>
</feature>
<dbReference type="SUPFAM" id="SSF52540">
    <property type="entry name" value="P-loop containing nucleoside triphosphate hydrolases"/>
    <property type="match status" value="1"/>
</dbReference>
<dbReference type="GO" id="GO:0007131">
    <property type="term" value="P:reciprocal meiotic recombination"/>
    <property type="evidence" value="ECO:0007669"/>
    <property type="project" value="TreeGrafter"/>
</dbReference>
<keyword evidence="7" id="KW-1185">Reference proteome</keyword>
<protein>
    <submittedName>
        <fullName evidence="6">Meiotic recombination protein Dmc1-like protein</fullName>
    </submittedName>
</protein>
<feature type="compositionally biased region" description="Basic and acidic residues" evidence="4">
    <location>
        <begin position="1"/>
        <end position="12"/>
    </location>
</feature>
<dbReference type="GO" id="GO:0003697">
    <property type="term" value="F:single-stranded DNA binding"/>
    <property type="evidence" value="ECO:0007669"/>
    <property type="project" value="TreeGrafter"/>
</dbReference>